<sequence>MIEKVPKDRSMQALSYVLVPNNFAKTDIFWLLLPSFMVPILLTLIFVMIAEADTSLKELRNCYFLDTKAGVDCNRNFLCFTIIPTEAHECDVLPSTVLLTLNMSAYTEPLYGIITDFSYANTTSLCVECPAGTANNAMVCKTGLRDSKYISLSISSETHKTAIPIMNLHSLNLNLSQCYTPNATVYIESLQTPPKICAMLEPTGSCSIVDDSGIGQYVSSFLYVYAAGNTFTYQLDTTFSASQTLICNAQQTTDVAGLMKSILEDEWSYGSFKLNFNLEGRLYSSETRLFKVITNLHAGCLGLTDIEIYPGYISLFVRESSADAENCKIDADKYFVIEPTIYLYGIQTETIRVRNFIVVGYYDFSQQYHFLIPCQDTSLCVEVYDSLVKTSNSKELYTASYSVRFIASNGSPAAIVDGYVGSISAPCWVNSYILVYKDYFSVSLEPSRALSCPITQRTLNYTITATINRIQKGNPMWKDQQVILTLQLKTEFDINKTLITFHCNDEALSSSQAAIDNCYSTIAQLYSKRESRNVRLHFVGKDLFFNELVDLNHVVYKFRNLNYANTNIASISVATIVSIGYLVFIIMLYVSVAKNMHVLLHAIEQRL</sequence>
<reference evidence="2 3" key="2">
    <citation type="journal article" date="2013" name="Genome Biol. Evol.">
        <title>Genome sequencing of Giardia lamblia genotypes A2 and B isolates (DH and GS) and comparative analysis with the genomes of genotypes A1 and E (WB and Pig).</title>
        <authorList>
            <person name="Adam R.D."/>
            <person name="Dahlstrom E.W."/>
            <person name="Martens C.A."/>
            <person name="Bruno D.P."/>
            <person name="Barbian K.D."/>
            <person name="Ricklefs S.M."/>
            <person name="Hernandez M.M."/>
            <person name="Narla N.P."/>
            <person name="Patel R.B."/>
            <person name="Porcella S.F."/>
            <person name="Nash T.E."/>
        </authorList>
    </citation>
    <scope>NUCLEOTIDE SEQUENCE [LARGE SCALE GENOMIC DNA]</scope>
    <source>
        <strain evidence="2 3">DH</strain>
    </source>
</reference>
<dbReference type="EMBL" id="AHGT01000042">
    <property type="protein sequence ID" value="ESU36678.1"/>
    <property type="molecule type" value="Genomic_DNA"/>
</dbReference>
<dbReference type="VEuPathDB" id="GiardiaDB:GL50803_0014654"/>
<dbReference type="VEuPathDB" id="GiardiaDB:DHA2_152540"/>
<feature type="transmembrane region" description="Helical" evidence="1">
    <location>
        <begin position="28"/>
        <end position="50"/>
    </location>
</feature>
<dbReference type="VEuPathDB" id="GiardiaDB:QR46_2433"/>
<keyword evidence="1" id="KW-1133">Transmembrane helix</keyword>
<accession>V6TCT9</accession>
<evidence type="ECO:0000313" key="3">
    <source>
        <dbReference type="Proteomes" id="UP000018320"/>
    </source>
</evidence>
<dbReference type="AlphaFoldDB" id="V6TCT9"/>
<name>V6TCT9_GIAIN</name>
<organism evidence="2 3">
    <name type="scientific">Giardia intestinalis</name>
    <name type="common">Giardia lamblia</name>
    <dbReference type="NCBI Taxonomy" id="5741"/>
    <lineage>
        <taxon>Eukaryota</taxon>
        <taxon>Metamonada</taxon>
        <taxon>Diplomonadida</taxon>
        <taxon>Hexamitidae</taxon>
        <taxon>Giardiinae</taxon>
        <taxon>Giardia</taxon>
    </lineage>
</organism>
<dbReference type="Proteomes" id="UP000018320">
    <property type="component" value="Unassembled WGS sequence"/>
</dbReference>
<proteinExistence type="predicted"/>
<evidence type="ECO:0000313" key="2">
    <source>
        <dbReference type="EMBL" id="ESU36678.1"/>
    </source>
</evidence>
<feature type="transmembrane region" description="Helical" evidence="1">
    <location>
        <begin position="568"/>
        <end position="590"/>
    </location>
</feature>
<keyword evidence="1" id="KW-0812">Transmembrane</keyword>
<keyword evidence="1" id="KW-0472">Membrane</keyword>
<protein>
    <submittedName>
        <fullName evidence="2">Uncharacterized protein</fullName>
    </submittedName>
</protein>
<reference evidence="3" key="1">
    <citation type="submission" date="2012-02" db="EMBL/GenBank/DDBJ databases">
        <title>Genome sequencing of Giardia lamblia Genotypes A2 and B isolates (DH and GS) and comparative analysis with the genomes of Genotypes A1 and E (WB and Pig).</title>
        <authorList>
            <person name="Adam R."/>
            <person name="Dahlstrom E."/>
            <person name="Martens C."/>
            <person name="Bruno D."/>
            <person name="Barbian K."/>
            <person name="Porcella S.F."/>
            <person name="Nash T."/>
        </authorList>
    </citation>
    <scope>NUCLEOTIDE SEQUENCE</scope>
    <source>
        <strain evidence="3">DH</strain>
    </source>
</reference>
<dbReference type="VEuPathDB" id="GiardiaDB:GL50581_179"/>
<evidence type="ECO:0000256" key="1">
    <source>
        <dbReference type="SAM" id="Phobius"/>
    </source>
</evidence>
<comment type="caution">
    <text evidence="2">The sequence shown here is derived from an EMBL/GenBank/DDBJ whole genome shotgun (WGS) entry which is preliminary data.</text>
</comment>
<gene>
    <name evidence="2" type="ORF">DHA2_152540</name>
</gene>